<dbReference type="Proteomes" id="UP000184114">
    <property type="component" value="Unassembled WGS sequence"/>
</dbReference>
<proteinExistence type="predicted"/>
<keyword evidence="2" id="KW-1185">Reference proteome</keyword>
<dbReference type="RefSeq" id="WP_072977734.1">
    <property type="nucleotide sequence ID" value="NZ_FQTY01000023.1"/>
</dbReference>
<gene>
    <name evidence="1" type="ORF">SAMN02745784_02970</name>
</gene>
<evidence type="ECO:0000313" key="2">
    <source>
        <dbReference type="Proteomes" id="UP000184114"/>
    </source>
</evidence>
<dbReference type="EMBL" id="FQTY01000023">
    <property type="protein sequence ID" value="SHF14949.1"/>
    <property type="molecule type" value="Genomic_DNA"/>
</dbReference>
<dbReference type="GeneID" id="90994020"/>
<dbReference type="STRING" id="1123404.SAMN02745784_02970"/>
<name>A0A1M4ZA53_9FIRM</name>
<organism evidence="1 2">
    <name type="scientific">Tissierella praeacuta DSM 18095</name>
    <dbReference type="NCBI Taxonomy" id="1123404"/>
    <lineage>
        <taxon>Bacteria</taxon>
        <taxon>Bacillati</taxon>
        <taxon>Bacillota</taxon>
        <taxon>Tissierellia</taxon>
        <taxon>Tissierellales</taxon>
        <taxon>Tissierellaceae</taxon>
        <taxon>Tissierella</taxon>
    </lineage>
</organism>
<evidence type="ECO:0000313" key="1">
    <source>
        <dbReference type="EMBL" id="SHF14949.1"/>
    </source>
</evidence>
<dbReference type="AlphaFoldDB" id="A0A1M4ZA53"/>
<protein>
    <submittedName>
        <fullName evidence="1">Uncharacterized protein</fullName>
    </submittedName>
</protein>
<reference evidence="2" key="1">
    <citation type="submission" date="2016-11" db="EMBL/GenBank/DDBJ databases">
        <authorList>
            <person name="Varghese N."/>
            <person name="Submissions S."/>
        </authorList>
    </citation>
    <scope>NUCLEOTIDE SEQUENCE [LARGE SCALE GENOMIC DNA]</scope>
    <source>
        <strain evidence="2">DSM 18095</strain>
    </source>
</reference>
<accession>A0A1M4ZA53</accession>
<sequence>MDKLIQLCFRSIIRQVNGDKDISEQYKELAMEEYKEHEDTIKLIYENKSYKNHENKTYKSKRYKNKCTYRVEDIIPRKVKKKLYEMVS</sequence>